<evidence type="ECO:0000313" key="6">
    <source>
        <dbReference type="Proteomes" id="UP000662111"/>
    </source>
</evidence>
<keyword evidence="6" id="KW-1185">Reference proteome</keyword>
<dbReference type="SMART" id="SM00354">
    <property type="entry name" value="HTH_LACI"/>
    <property type="match status" value="1"/>
</dbReference>
<evidence type="ECO:0000256" key="1">
    <source>
        <dbReference type="ARBA" id="ARBA00023015"/>
    </source>
</evidence>
<comment type="caution">
    <text evidence="5">The sequence shown here is derived from an EMBL/GenBank/DDBJ whole genome shotgun (WGS) entry which is preliminary data.</text>
</comment>
<evidence type="ECO:0000256" key="2">
    <source>
        <dbReference type="ARBA" id="ARBA00023125"/>
    </source>
</evidence>
<dbReference type="RefSeq" id="WP_022922897.1">
    <property type="nucleotide sequence ID" value="NZ_BMLB01000001.1"/>
</dbReference>
<sequence length="327" mass="35087">MSRRTTIYDVAQESGVSAATVSRALTQPDKVHPATLEHVLEVAARLGYRKGSGARPSGERHTGTIAMVVPDITNPYYFAAITGAERRAQAAGLTLVLVNSEESAQQERANVERLIGRVDGFVLASSRLADEEVTAIASRTKVVLLNRWVDGISCALVEQDHGSRQIVHHLTSLGHEHLVYLGGPVTSWVRHQRWNALRGAAEAEGVRIDLLGPYRPSSLDGGAAADAALRTGATGFVAHNDLLAIGVLQRLRARGVEVPEEVSVVGYDDMFVATIVTPALTTLGGEYEEAARYGVELLLEGRRDAQVVLPSSLAIRESTGRARQSST</sequence>
<keyword evidence="2" id="KW-0238">DNA-binding</keyword>
<proteinExistence type="predicted"/>
<dbReference type="PANTHER" id="PTHR30146:SF138">
    <property type="entry name" value="TRANSCRIPTIONAL REGULATORY PROTEIN"/>
    <property type="match status" value="1"/>
</dbReference>
<dbReference type="Gene3D" id="1.10.260.40">
    <property type="entry name" value="lambda repressor-like DNA-binding domains"/>
    <property type="match status" value="1"/>
</dbReference>
<dbReference type="CDD" id="cd01392">
    <property type="entry name" value="HTH_LacI"/>
    <property type="match status" value="1"/>
</dbReference>
<dbReference type="Pfam" id="PF00356">
    <property type="entry name" value="LacI"/>
    <property type="match status" value="1"/>
</dbReference>
<reference evidence="6" key="1">
    <citation type="journal article" date="2019" name="Int. J. Syst. Evol. Microbiol.">
        <title>The Global Catalogue of Microorganisms (GCM) 10K type strain sequencing project: providing services to taxonomists for standard genome sequencing and annotation.</title>
        <authorList>
            <consortium name="The Broad Institute Genomics Platform"/>
            <consortium name="The Broad Institute Genome Sequencing Center for Infectious Disease"/>
            <person name="Wu L."/>
            <person name="Ma J."/>
        </authorList>
    </citation>
    <scope>NUCLEOTIDE SEQUENCE [LARGE SCALE GENOMIC DNA]</scope>
    <source>
        <strain evidence="6">CGMCC 1.5362</strain>
    </source>
</reference>
<dbReference type="SUPFAM" id="SSF47413">
    <property type="entry name" value="lambda repressor-like DNA-binding domains"/>
    <property type="match status" value="1"/>
</dbReference>
<gene>
    <name evidence="5" type="ORF">GCM10011509_05490</name>
</gene>
<accession>A0ABQ2F430</accession>
<dbReference type="Proteomes" id="UP000662111">
    <property type="component" value="Unassembled WGS sequence"/>
</dbReference>
<dbReference type="PROSITE" id="PS00356">
    <property type="entry name" value="HTH_LACI_1"/>
    <property type="match status" value="1"/>
</dbReference>
<dbReference type="PROSITE" id="PS50932">
    <property type="entry name" value="HTH_LACI_2"/>
    <property type="match status" value="1"/>
</dbReference>
<keyword evidence="3" id="KW-0804">Transcription</keyword>
<dbReference type="InterPro" id="IPR028082">
    <property type="entry name" value="Peripla_BP_I"/>
</dbReference>
<protein>
    <submittedName>
        <fullName evidence="5">LacI family transcriptional regulator</fullName>
    </submittedName>
</protein>
<feature type="domain" description="HTH lacI-type" evidence="4">
    <location>
        <begin position="5"/>
        <end position="59"/>
    </location>
</feature>
<evidence type="ECO:0000256" key="3">
    <source>
        <dbReference type="ARBA" id="ARBA00023163"/>
    </source>
</evidence>
<dbReference type="Gene3D" id="3.40.50.2300">
    <property type="match status" value="2"/>
</dbReference>
<dbReference type="InterPro" id="IPR046335">
    <property type="entry name" value="LacI/GalR-like_sensor"/>
</dbReference>
<dbReference type="PANTHER" id="PTHR30146">
    <property type="entry name" value="LACI-RELATED TRANSCRIPTIONAL REPRESSOR"/>
    <property type="match status" value="1"/>
</dbReference>
<evidence type="ECO:0000313" key="5">
    <source>
        <dbReference type="EMBL" id="GGK60114.1"/>
    </source>
</evidence>
<dbReference type="CDD" id="cd06267">
    <property type="entry name" value="PBP1_LacI_sugar_binding-like"/>
    <property type="match status" value="1"/>
</dbReference>
<evidence type="ECO:0000259" key="4">
    <source>
        <dbReference type="PROSITE" id="PS50932"/>
    </source>
</evidence>
<keyword evidence="1" id="KW-0805">Transcription regulation</keyword>
<dbReference type="Pfam" id="PF13377">
    <property type="entry name" value="Peripla_BP_3"/>
    <property type="match status" value="1"/>
</dbReference>
<dbReference type="InterPro" id="IPR010982">
    <property type="entry name" value="Lambda_DNA-bd_dom_sf"/>
</dbReference>
<name>A0ABQ2F430_9MICO</name>
<dbReference type="InterPro" id="IPR000843">
    <property type="entry name" value="HTH_LacI"/>
</dbReference>
<dbReference type="SUPFAM" id="SSF53822">
    <property type="entry name" value="Periplasmic binding protein-like I"/>
    <property type="match status" value="1"/>
</dbReference>
<organism evidence="5 6">
    <name type="scientific">Ornithinimicrobium pekingense</name>
    <dbReference type="NCBI Taxonomy" id="384677"/>
    <lineage>
        <taxon>Bacteria</taxon>
        <taxon>Bacillati</taxon>
        <taxon>Actinomycetota</taxon>
        <taxon>Actinomycetes</taxon>
        <taxon>Micrococcales</taxon>
        <taxon>Ornithinimicrobiaceae</taxon>
        <taxon>Ornithinimicrobium</taxon>
    </lineage>
</organism>
<dbReference type="EMBL" id="BMLB01000001">
    <property type="protein sequence ID" value="GGK60114.1"/>
    <property type="molecule type" value="Genomic_DNA"/>
</dbReference>